<feature type="region of interest" description="Disordered" evidence="1">
    <location>
        <begin position="371"/>
        <end position="618"/>
    </location>
</feature>
<dbReference type="RefSeq" id="XP_052120726.1">
    <property type="nucleotide sequence ID" value="XM_052264766.1"/>
</dbReference>
<reference evidence="3" key="1">
    <citation type="journal article" date="2018" name="Proc. Natl. Acad. Sci. U.S.A.">
        <title>Phylogenomics and the evolution of hemipteroid insects.</title>
        <authorList>
            <person name="Johnson K.P."/>
            <person name="Dietrich C.H."/>
            <person name="Friedrich F."/>
            <person name="Beutel R.G."/>
            <person name="Wipfler B."/>
            <person name="Peters R.S."/>
            <person name="Allen J.M."/>
            <person name="Petersen M."/>
            <person name="Donath A."/>
            <person name="Walden K.K."/>
            <person name="Kozlov A.M."/>
            <person name="Podsiadlowski L."/>
            <person name="Mayer C."/>
            <person name="Meusemann K."/>
            <person name="Vasilikopoulos A."/>
            <person name="Waterhouse R.M."/>
            <person name="Cameron S.L."/>
            <person name="Weirauch C."/>
            <person name="Swanson D.R."/>
            <person name="Percy D.M."/>
            <person name="Hardy N.B."/>
            <person name="Terry I."/>
            <person name="Liu S."/>
            <person name="Zhou X."/>
            <person name="Misof B."/>
            <person name="Robertson H.M."/>
            <person name="Yoshizawa K."/>
        </authorList>
    </citation>
    <scope>NUCLEOTIDE SEQUENCE</scope>
    <source>
        <tissue evidence="3">Whole organism</tissue>
    </source>
</reference>
<protein>
    <submittedName>
        <fullName evidence="3">Uncharacterized protein LOC113204126</fullName>
    </submittedName>
</protein>
<feature type="compositionally biased region" description="Low complexity" evidence="1">
    <location>
        <begin position="399"/>
        <end position="445"/>
    </location>
</feature>
<organism evidence="2 3">
    <name type="scientific">Frankliniella occidentalis</name>
    <name type="common">Western flower thrips</name>
    <name type="synonym">Euthrips occidentalis</name>
    <dbReference type="NCBI Taxonomy" id="133901"/>
    <lineage>
        <taxon>Eukaryota</taxon>
        <taxon>Metazoa</taxon>
        <taxon>Ecdysozoa</taxon>
        <taxon>Arthropoda</taxon>
        <taxon>Hexapoda</taxon>
        <taxon>Insecta</taxon>
        <taxon>Pterygota</taxon>
        <taxon>Neoptera</taxon>
        <taxon>Paraneoptera</taxon>
        <taxon>Thysanoptera</taxon>
        <taxon>Terebrantia</taxon>
        <taxon>Thripoidea</taxon>
        <taxon>Thripidae</taxon>
        <taxon>Frankliniella</taxon>
    </lineage>
</organism>
<name>A0A9C6TUY7_FRAOC</name>
<evidence type="ECO:0000313" key="3">
    <source>
        <dbReference type="RefSeq" id="XP_052120726.1"/>
    </source>
</evidence>
<sequence>MERSEWHLHLLPQLRVEMEQRGLLSPLLWVPMDAVGQICYDKMVDMLFFAPSDWDALMGSLATLARNVFMKKLNYEGSIKSLQGCRDFLSGSPEHLVLKYWAPLKHLVDATWVLLTCLHLGRSVAAVIPGVRGGLQSTHGMSPEEQSALAASKSITLQLCHYAQWPSLMDERGPLFLGAMESASLALKLNPSEGVWVTLYARCMSWRHPDKAVLLHGAVRLSHTPFTVVEFATLLAMSSNSRAVELAAKLITCAVQEWSENIYVNTSYVTLLLTSNCRSLLSLETALECLGRARKLAPNSPLLSGYYWSLHDIQRAGGQLSPILEESAEDMIARGIGQWDAAKEARMRELAAQLYPGAAVVKTSTASQLLAAPPQEQPSPTLAGEDLSPAMRSPNLWGPAAPRRAPVRRSATPPLPSSKMTTPVTSPVTTPSTTPATSPSSSPPSGRRLRTQTQIGTLRMPLTKPAAPDAPSAAPDAPSAAPDAPSAAPAYRLSVPPPPPSLRERTAAPSPAPPAAAPSPAPPAAAPSPAPPAAAPSPAPPAAAPSTAAARITAAAQNIPWASWTSRSAPLTPPPTPSPPREGSLSEEADTVPLWRRPTGAGLTEVRSRWRTSPASMGSSALTIVMSESLATKSSSKVTSAPMAGKPAIVNCVCTSSCALLTYKSYGTLRPGASIPKLCSLK</sequence>
<dbReference type="Proteomes" id="UP000504606">
    <property type="component" value="Unplaced"/>
</dbReference>
<dbReference type="OrthoDB" id="8196528at2759"/>
<feature type="compositionally biased region" description="Low complexity" evidence="1">
    <location>
        <begin position="465"/>
        <end position="490"/>
    </location>
</feature>
<accession>A0A9C6TUY7</accession>
<dbReference type="KEGG" id="foc:113204126"/>
<dbReference type="PRINTS" id="PR01217">
    <property type="entry name" value="PRICHEXTENSN"/>
</dbReference>
<dbReference type="GeneID" id="113204126"/>
<evidence type="ECO:0000313" key="2">
    <source>
        <dbReference type="Proteomes" id="UP000504606"/>
    </source>
</evidence>
<feature type="compositionally biased region" description="Pro residues" evidence="1">
    <location>
        <begin position="510"/>
        <end position="543"/>
    </location>
</feature>
<dbReference type="AlphaFoldDB" id="A0A9C6TUY7"/>
<proteinExistence type="predicted"/>
<evidence type="ECO:0000256" key="1">
    <source>
        <dbReference type="SAM" id="MobiDB-lite"/>
    </source>
</evidence>
<gene>
    <name evidence="3" type="primary">LOC113204126</name>
</gene>
<feature type="compositionally biased region" description="Low complexity" evidence="1">
    <location>
        <begin position="544"/>
        <end position="556"/>
    </location>
</feature>
<keyword evidence="2" id="KW-1185">Reference proteome</keyword>
<reference evidence="3" key="2">
    <citation type="submission" date="2025-08" db="UniProtKB">
        <authorList>
            <consortium name="RefSeq"/>
        </authorList>
    </citation>
    <scope>IDENTIFICATION</scope>
    <source>
        <tissue evidence="3">Whole organism</tissue>
    </source>
</reference>
<feature type="compositionally biased region" description="Pro residues" evidence="1">
    <location>
        <begin position="571"/>
        <end position="580"/>
    </location>
</feature>